<accession>A0A0A1YQ93</accession>
<dbReference type="PANTHER" id="PTHR30126">
    <property type="entry name" value="HTH-TYPE TRANSCRIPTIONAL REGULATOR"/>
    <property type="match status" value="1"/>
</dbReference>
<dbReference type="SUPFAM" id="SSF53850">
    <property type="entry name" value="Periplasmic binding protein-like II"/>
    <property type="match status" value="1"/>
</dbReference>
<dbReference type="CDD" id="cd05466">
    <property type="entry name" value="PBP2_LTTR_substrate"/>
    <property type="match status" value="1"/>
</dbReference>
<evidence type="ECO:0000256" key="4">
    <source>
        <dbReference type="ARBA" id="ARBA00023163"/>
    </source>
</evidence>
<evidence type="ECO:0000313" key="7">
    <source>
        <dbReference type="Proteomes" id="UP000030063"/>
    </source>
</evidence>
<dbReference type="SUPFAM" id="SSF46785">
    <property type="entry name" value="Winged helix' DNA-binding domain"/>
    <property type="match status" value="1"/>
</dbReference>
<feature type="domain" description="HTH lysR-type" evidence="5">
    <location>
        <begin position="2"/>
        <end position="58"/>
    </location>
</feature>
<dbReference type="GO" id="GO:0000976">
    <property type="term" value="F:transcription cis-regulatory region binding"/>
    <property type="evidence" value="ECO:0007669"/>
    <property type="project" value="TreeGrafter"/>
</dbReference>
<dbReference type="PRINTS" id="PR00039">
    <property type="entry name" value="HTHLYSR"/>
</dbReference>
<comment type="caution">
    <text evidence="6">The sequence shown here is derived from an EMBL/GenBank/DDBJ whole genome shotgun (WGS) entry which is preliminary data.</text>
</comment>
<dbReference type="PROSITE" id="PS50931">
    <property type="entry name" value="HTH_LYSR"/>
    <property type="match status" value="1"/>
</dbReference>
<gene>
    <name evidence="6" type="ORF">TMS3_0104775</name>
</gene>
<comment type="similarity">
    <text evidence="1">Belongs to the LysR transcriptional regulatory family.</text>
</comment>
<evidence type="ECO:0000256" key="1">
    <source>
        <dbReference type="ARBA" id="ARBA00009437"/>
    </source>
</evidence>
<dbReference type="GO" id="GO:0003700">
    <property type="term" value="F:DNA-binding transcription factor activity"/>
    <property type="evidence" value="ECO:0007669"/>
    <property type="project" value="InterPro"/>
</dbReference>
<dbReference type="eggNOG" id="COG0583">
    <property type="taxonomic scope" value="Bacteria"/>
</dbReference>
<name>A0A0A1YQ93_9PSED</name>
<keyword evidence="3" id="KW-0238">DNA-binding</keyword>
<dbReference type="AlphaFoldDB" id="A0A0A1YQ93"/>
<dbReference type="STRING" id="1395571.TMS3_0104775"/>
<dbReference type="OrthoDB" id="5289754at2"/>
<dbReference type="Gene3D" id="1.10.10.10">
    <property type="entry name" value="Winged helix-like DNA-binding domain superfamily/Winged helix DNA-binding domain"/>
    <property type="match status" value="1"/>
</dbReference>
<evidence type="ECO:0000313" key="6">
    <source>
        <dbReference type="EMBL" id="KFX71248.1"/>
    </source>
</evidence>
<sequence length="295" mass="32808">MLNPQWLRSFAALAEQGSFTRTAERLDLTQAAVSQHVQRLEERLGPLLIRRPRQLELTPAGRALLDYCAEVGAADQRLQQRLSEADAEQGEIGLISPGSIGLALYPYLLELQQAHPGLSIRHRFAPDREVLEAVLDNRFELGLVTLKPDDPRLSVSRFAEEPLELVVPAGEQVHCWADLDRLGFIDHPDGRAMAGRLLSRRFPGGPGVRSLPCHGFTNQIGLILEPVARGLGFTVIPRYARLAFPRQDAIHVIEGTPAVVDTLWLLHRAEWPLSARAELLLQRISPYFSIAPATR</sequence>
<keyword evidence="2" id="KW-0805">Transcription regulation</keyword>
<keyword evidence="4" id="KW-0804">Transcription</keyword>
<dbReference type="FunFam" id="1.10.10.10:FF:000001">
    <property type="entry name" value="LysR family transcriptional regulator"/>
    <property type="match status" value="1"/>
</dbReference>
<protein>
    <submittedName>
        <fullName evidence="6">LysR family transcriptional regulator</fullName>
    </submittedName>
</protein>
<dbReference type="Gene3D" id="3.40.190.10">
    <property type="entry name" value="Periplasmic binding protein-like II"/>
    <property type="match status" value="2"/>
</dbReference>
<dbReference type="InterPro" id="IPR036388">
    <property type="entry name" value="WH-like_DNA-bd_sf"/>
</dbReference>
<reference evidence="6 7" key="1">
    <citation type="journal article" date="2014" name="Genome Announc.">
        <title>Draft Genome Sequence of Petroleum Oil-Degrading Marine Bacterium Pseudomonas taeanensis Strain MS-3, Isolated from a Crude Oil-Contaminated Seashore.</title>
        <authorList>
            <person name="Lee S.Y."/>
            <person name="Kim S.H."/>
            <person name="Lee D.G."/>
            <person name="Shin S."/>
            <person name="Yun S.H."/>
            <person name="Choi C.W."/>
            <person name="Chung Y.H."/>
            <person name="Choi J.S."/>
            <person name="Kahng H.Y."/>
            <person name="Kim S.I."/>
        </authorList>
    </citation>
    <scope>NUCLEOTIDE SEQUENCE [LARGE SCALE GENOMIC DNA]</scope>
    <source>
        <strain evidence="6 7">MS-3</strain>
    </source>
</reference>
<dbReference type="Pfam" id="PF00126">
    <property type="entry name" value="HTH_1"/>
    <property type="match status" value="1"/>
</dbReference>
<dbReference type="PANTHER" id="PTHR30126:SF99">
    <property type="entry name" value="TRANSCRIPTIONAL REGULATOR LYSR FAMILY"/>
    <property type="match status" value="1"/>
</dbReference>
<dbReference type="RefSeq" id="WP_025164086.1">
    <property type="nucleotide sequence ID" value="NZ_AWSQ01000001.1"/>
</dbReference>
<keyword evidence="7" id="KW-1185">Reference proteome</keyword>
<evidence type="ECO:0000256" key="3">
    <source>
        <dbReference type="ARBA" id="ARBA00023125"/>
    </source>
</evidence>
<evidence type="ECO:0000256" key="2">
    <source>
        <dbReference type="ARBA" id="ARBA00023015"/>
    </source>
</evidence>
<dbReference type="EMBL" id="AWSQ01000001">
    <property type="protein sequence ID" value="KFX71248.1"/>
    <property type="molecule type" value="Genomic_DNA"/>
</dbReference>
<dbReference type="InterPro" id="IPR036390">
    <property type="entry name" value="WH_DNA-bd_sf"/>
</dbReference>
<proteinExistence type="inferred from homology"/>
<dbReference type="Proteomes" id="UP000030063">
    <property type="component" value="Unassembled WGS sequence"/>
</dbReference>
<dbReference type="InterPro" id="IPR005119">
    <property type="entry name" value="LysR_subst-bd"/>
</dbReference>
<evidence type="ECO:0000259" key="5">
    <source>
        <dbReference type="PROSITE" id="PS50931"/>
    </source>
</evidence>
<organism evidence="6 7">
    <name type="scientific">Pseudomonas taeanensis MS-3</name>
    <dbReference type="NCBI Taxonomy" id="1395571"/>
    <lineage>
        <taxon>Bacteria</taxon>
        <taxon>Pseudomonadati</taxon>
        <taxon>Pseudomonadota</taxon>
        <taxon>Gammaproteobacteria</taxon>
        <taxon>Pseudomonadales</taxon>
        <taxon>Pseudomonadaceae</taxon>
        <taxon>Pseudomonas</taxon>
    </lineage>
</organism>
<dbReference type="InterPro" id="IPR000847">
    <property type="entry name" value="LysR_HTH_N"/>
</dbReference>
<dbReference type="Pfam" id="PF03466">
    <property type="entry name" value="LysR_substrate"/>
    <property type="match status" value="1"/>
</dbReference>